<gene>
    <name evidence="2" type="ORF">GO485_18695</name>
    <name evidence="3" type="ORF">IP92_03805</name>
</gene>
<evidence type="ECO:0000313" key="3">
    <source>
        <dbReference type="EMBL" id="TWI45427.1"/>
    </source>
</evidence>
<feature type="chain" id="PRO_5044617833" evidence="1">
    <location>
        <begin position="23"/>
        <end position="218"/>
    </location>
</feature>
<evidence type="ECO:0000313" key="5">
    <source>
        <dbReference type="Proteomes" id="UP000437862"/>
    </source>
</evidence>
<protein>
    <submittedName>
        <fullName evidence="3">Uncharacterized protein</fullName>
    </submittedName>
</protein>
<reference evidence="3 4" key="1">
    <citation type="journal article" date="2015" name="Stand. Genomic Sci.">
        <title>Genomic Encyclopedia of Bacterial and Archaeal Type Strains, Phase III: the genomes of soil and plant-associated and newly described type strains.</title>
        <authorList>
            <person name="Whitman W.B."/>
            <person name="Woyke T."/>
            <person name="Klenk H.P."/>
            <person name="Zhou Y."/>
            <person name="Lilburn T.G."/>
            <person name="Beck B.J."/>
            <person name="De Vos P."/>
            <person name="Vandamme P."/>
            <person name="Eisen J.A."/>
            <person name="Garrity G."/>
            <person name="Hugenholtz P."/>
            <person name="Kyrpides N.C."/>
        </authorList>
    </citation>
    <scope>NUCLEOTIDE SEQUENCE [LARGE SCALE GENOMIC DNA]</scope>
    <source>
        <strain evidence="3 4">CGMCC 1.10685</strain>
    </source>
</reference>
<dbReference type="Proteomes" id="UP000437862">
    <property type="component" value="Chromosome"/>
</dbReference>
<reference evidence="2 5" key="3">
    <citation type="submission" date="2019-12" db="EMBL/GenBank/DDBJ databases">
        <title>Draft Genome Sequences of Six Type Strains of the Genus Massilia.</title>
        <authorList>
            <person name="Miess H."/>
            <person name="Frediansyah A."/>
            <person name="Goeker M."/>
            <person name="Gross H."/>
        </authorList>
    </citation>
    <scope>NUCLEOTIDE SEQUENCE [LARGE SCALE GENOMIC DNA]</scope>
    <source>
        <strain evidence="2 5">DSM 26639</strain>
    </source>
</reference>
<proteinExistence type="predicted"/>
<dbReference type="RefSeq" id="WP_145877913.1">
    <property type="nucleotide sequence ID" value="NZ_CP046904.1"/>
</dbReference>
<feature type="signal peptide" evidence="1">
    <location>
        <begin position="1"/>
        <end position="22"/>
    </location>
</feature>
<reference evidence="3" key="2">
    <citation type="submission" date="2019-07" db="EMBL/GenBank/DDBJ databases">
        <authorList>
            <person name="Whitman W."/>
            <person name="Huntemann M."/>
            <person name="Clum A."/>
            <person name="Pillay M."/>
            <person name="Palaniappan K."/>
            <person name="Varghese N."/>
            <person name="Mikhailova N."/>
            <person name="Stamatis D."/>
            <person name="Reddy T."/>
            <person name="Daum C."/>
            <person name="Shapiro N."/>
            <person name="Ivanova N."/>
            <person name="Kyrpides N."/>
            <person name="Woyke T."/>
        </authorList>
    </citation>
    <scope>NUCLEOTIDE SEQUENCE</scope>
    <source>
        <strain evidence="3">CGMCC 1.10685</strain>
    </source>
</reference>
<dbReference type="Proteomes" id="UP000315112">
    <property type="component" value="Unassembled WGS sequence"/>
</dbReference>
<organism evidence="3 4">
    <name type="scientific">Pseudoduganella flava</name>
    <dbReference type="NCBI Taxonomy" id="871742"/>
    <lineage>
        <taxon>Bacteria</taxon>
        <taxon>Pseudomonadati</taxon>
        <taxon>Pseudomonadota</taxon>
        <taxon>Betaproteobacteria</taxon>
        <taxon>Burkholderiales</taxon>
        <taxon>Oxalobacteraceae</taxon>
        <taxon>Telluria group</taxon>
        <taxon>Pseudoduganella</taxon>
    </lineage>
</organism>
<keyword evidence="5" id="KW-1185">Reference proteome</keyword>
<keyword evidence="1" id="KW-0732">Signal</keyword>
<dbReference type="EMBL" id="CP046904">
    <property type="protein sequence ID" value="QGZ40898.1"/>
    <property type="molecule type" value="Genomic_DNA"/>
</dbReference>
<name>A0A562PLX6_9BURK</name>
<dbReference type="AlphaFoldDB" id="A0A562PLX6"/>
<dbReference type="EMBL" id="VLKW01000007">
    <property type="protein sequence ID" value="TWI45427.1"/>
    <property type="molecule type" value="Genomic_DNA"/>
</dbReference>
<evidence type="ECO:0000313" key="2">
    <source>
        <dbReference type="EMBL" id="QGZ40898.1"/>
    </source>
</evidence>
<evidence type="ECO:0000313" key="4">
    <source>
        <dbReference type="Proteomes" id="UP000315112"/>
    </source>
</evidence>
<dbReference type="OrthoDB" id="8901848at2"/>
<sequence length="218" mass="22812">MFPARLAVAALSAAAFSTAVCAGERYGRLTVDVLIDGPGQSRAGPDHATYVTAQSVHMAFTLLASSAGDAIHYSPTNACNGEFAATIDDSVAGLFVDGGEMRQFAGRTTARVKGDALQVSTMCRGTVTIDRAGKLSARLALPRIDGHVVNTEAGRVVYASRSEVLIDQQAWKWAVAQLQGAARGGVQRTVLKVPAGGTMGGKGEHQLNVQVRWAFAPK</sequence>
<accession>A0A562PLX6</accession>
<evidence type="ECO:0000256" key="1">
    <source>
        <dbReference type="SAM" id="SignalP"/>
    </source>
</evidence>